<evidence type="ECO:0000313" key="3">
    <source>
        <dbReference type="EMBL" id="MEJ8852263.1"/>
    </source>
</evidence>
<dbReference type="Proteomes" id="UP001385892">
    <property type="component" value="Unassembled WGS sequence"/>
</dbReference>
<dbReference type="InterPro" id="IPR002513">
    <property type="entry name" value="Tn3_Tnp_DDE_dom"/>
</dbReference>
<evidence type="ECO:0000259" key="2">
    <source>
        <dbReference type="Pfam" id="PF13700"/>
    </source>
</evidence>
<dbReference type="Pfam" id="PF01526">
    <property type="entry name" value="DDE_Tnp_Tn3"/>
    <property type="match status" value="1"/>
</dbReference>
<reference evidence="3 4" key="1">
    <citation type="submission" date="2024-03" db="EMBL/GenBank/DDBJ databases">
        <title>Novel species of the genus Variovorax.</title>
        <authorList>
            <person name="Liu Q."/>
            <person name="Xin Y.-H."/>
        </authorList>
    </citation>
    <scope>NUCLEOTIDE SEQUENCE [LARGE SCALE GENOMIC DNA]</scope>
    <source>
        <strain evidence="3 4">KACC 18900</strain>
    </source>
</reference>
<feature type="domain" description="Tn3 transposase DDE" evidence="1">
    <location>
        <begin position="570"/>
        <end position="698"/>
    </location>
</feature>
<protein>
    <submittedName>
        <fullName evidence="3">DUF4158 domain-containing protein</fullName>
    </submittedName>
</protein>
<organism evidence="3 4">
    <name type="scientific">Variovorax rhizosphaerae</name>
    <dbReference type="NCBI Taxonomy" id="1836200"/>
    <lineage>
        <taxon>Bacteria</taxon>
        <taxon>Pseudomonadati</taxon>
        <taxon>Pseudomonadota</taxon>
        <taxon>Betaproteobacteria</taxon>
        <taxon>Burkholderiales</taxon>
        <taxon>Comamonadaceae</taxon>
        <taxon>Variovorax</taxon>
    </lineage>
</organism>
<dbReference type="InterPro" id="IPR025296">
    <property type="entry name" value="DUF4158"/>
</dbReference>
<evidence type="ECO:0000313" key="4">
    <source>
        <dbReference type="Proteomes" id="UP001385892"/>
    </source>
</evidence>
<dbReference type="EMBL" id="JBBKZT010000034">
    <property type="protein sequence ID" value="MEJ8852263.1"/>
    <property type="molecule type" value="Genomic_DNA"/>
</dbReference>
<feature type="domain" description="DUF4158" evidence="2">
    <location>
        <begin position="13"/>
        <end position="168"/>
    </location>
</feature>
<accession>A0ABU8WZS5</accession>
<evidence type="ECO:0000259" key="1">
    <source>
        <dbReference type="Pfam" id="PF01526"/>
    </source>
</evidence>
<sequence>MSTYVYRFVGLEALPGRLTDFDLQQFFQLGSHDVEAIRLRFRSDRQVAAMVQLLFLRACGRPMDRFSVLPRSLLRYVAETLEASPLTIASLRSLYARRRPTLYEHQQWARDYLGLRELDPAAEADLVALLALQAADAAHPDELVTSACRWLYDHRILIPGQRRVQDWARDAFAAIEAGVRSAIASEVSPATMRRCRESAHSQHPTAGCSHLEWIKTPSGHHGPTTLTEILEKISYLKSLGVHEWSLAGVSLPKQHAYAQQVQARRPAKNRELEENRQAIELVCFLRVSLLDLTDIAVQQNLRRSQDLFREATQKVRTTRARTDSVARDQARLAREVLRDAARPFKARCLEADRLLTTLLDAPHKTFVSEVRKTLSTDHRRVRAFLGALQSLEFGGHATDPAFEQLAAWRQLRATNATELPGDLELPDVGAAWHDLVHDVDLRAGLHAFAACTMMSLRKSLRNGRVWVDHSMSFRSQEQMLISPAEWAQDRNAYLALLGMPATAEGLLDPLLHNLSAGVAAVGEACEKGSVEIGADGMLHLPPVTALPDDGEPRRVRELIYKKIGNVQLPDVLLEIDALCNYSETLLGHRAGSVAELLALYAAMLAHGTDIDAKGIAAMVPGLDTAWVSVAMRALETHGRLRRANERVVEFQGRVPLAAHWGDGAKGSAVMMSLEATRHLWSARTDPRRRTYAAGIYTHGFCRNSGVGLSQGRGLESDQMASE</sequence>
<gene>
    <name evidence="3" type="ORF">WKW82_36945</name>
</gene>
<proteinExistence type="predicted"/>
<comment type="caution">
    <text evidence="3">The sequence shown here is derived from an EMBL/GenBank/DDBJ whole genome shotgun (WGS) entry which is preliminary data.</text>
</comment>
<dbReference type="Pfam" id="PF13700">
    <property type="entry name" value="DUF4158"/>
    <property type="match status" value="1"/>
</dbReference>
<name>A0ABU8WZS5_9BURK</name>
<keyword evidence="4" id="KW-1185">Reference proteome</keyword>
<dbReference type="RefSeq" id="WP_340348178.1">
    <property type="nucleotide sequence ID" value="NZ_JBBKZT010000034.1"/>
</dbReference>